<evidence type="ECO:0000313" key="2">
    <source>
        <dbReference type="Proteomes" id="UP000887575"/>
    </source>
</evidence>
<keyword evidence="1" id="KW-0732">Signal</keyword>
<proteinExistence type="predicted"/>
<reference evidence="3" key="1">
    <citation type="submission" date="2024-02" db="UniProtKB">
        <authorList>
            <consortium name="WormBaseParasite"/>
        </authorList>
    </citation>
    <scope>IDENTIFICATION</scope>
</reference>
<evidence type="ECO:0000313" key="3">
    <source>
        <dbReference type="WBParaSite" id="MBELARI_LOCUS19879"/>
    </source>
</evidence>
<dbReference type="WBParaSite" id="MBELARI_LOCUS19879">
    <property type="protein sequence ID" value="MBELARI_LOCUS19879"/>
    <property type="gene ID" value="MBELARI_LOCUS19879"/>
</dbReference>
<dbReference type="Proteomes" id="UP000887575">
    <property type="component" value="Unassembled WGS sequence"/>
</dbReference>
<sequence length="230" mass="25272">MRVLLCLATFALSYTLACEDGVDNILRIHDSLKGKGRIAFENVELLTYDGHKNPACDEGKGVWNFPGFFRLKSGKVKVTKAVKESEGELKLALSLEKNSWIIGTVCENGKSKNQFVPAEICDFPLCKFAQDKCKMIEQAGEFDLTELTSTMGPDNNGLIDMGPLPIPQIDGEWALSVKLMQGARKLAGLQVQEDDQWFKVAADSLNIADVVKKTSKPQPAPPGAQVHDEF</sequence>
<feature type="chain" id="PRO_5042030826" evidence="1">
    <location>
        <begin position="18"/>
        <end position="230"/>
    </location>
</feature>
<protein>
    <submittedName>
        <fullName evidence="3">Uncharacterized protein</fullName>
    </submittedName>
</protein>
<name>A0AAF3F0K1_9BILA</name>
<organism evidence="2 3">
    <name type="scientific">Mesorhabditis belari</name>
    <dbReference type="NCBI Taxonomy" id="2138241"/>
    <lineage>
        <taxon>Eukaryota</taxon>
        <taxon>Metazoa</taxon>
        <taxon>Ecdysozoa</taxon>
        <taxon>Nematoda</taxon>
        <taxon>Chromadorea</taxon>
        <taxon>Rhabditida</taxon>
        <taxon>Rhabditina</taxon>
        <taxon>Rhabditomorpha</taxon>
        <taxon>Rhabditoidea</taxon>
        <taxon>Rhabditidae</taxon>
        <taxon>Mesorhabditinae</taxon>
        <taxon>Mesorhabditis</taxon>
    </lineage>
</organism>
<feature type="signal peptide" evidence="1">
    <location>
        <begin position="1"/>
        <end position="17"/>
    </location>
</feature>
<dbReference type="AlphaFoldDB" id="A0AAF3F0K1"/>
<evidence type="ECO:0000256" key="1">
    <source>
        <dbReference type="SAM" id="SignalP"/>
    </source>
</evidence>
<keyword evidence="2" id="KW-1185">Reference proteome</keyword>
<accession>A0AAF3F0K1</accession>